<evidence type="ECO:0000313" key="2">
    <source>
        <dbReference type="EMBL" id="KIO72877.1"/>
    </source>
</evidence>
<protein>
    <submittedName>
        <fullName evidence="2">Uncharacterized protein</fullName>
    </submittedName>
</protein>
<evidence type="ECO:0000256" key="1">
    <source>
        <dbReference type="SAM" id="MobiDB-lite"/>
    </source>
</evidence>
<sequence>MEGIGPMKPGNLQTWFEKVPIPTGHDVDLRDKRRDEFRTSSY</sequence>
<accession>A0ABD4A9G4</accession>
<proteinExistence type="predicted"/>
<dbReference type="AlphaFoldDB" id="A0ABD4A9G4"/>
<organism evidence="2 3">
    <name type="scientific">Caldibacillus thermoamylovorans</name>
    <dbReference type="NCBI Taxonomy" id="35841"/>
    <lineage>
        <taxon>Bacteria</taxon>
        <taxon>Bacillati</taxon>
        <taxon>Bacillota</taxon>
        <taxon>Bacilli</taxon>
        <taxon>Bacillales</taxon>
        <taxon>Bacillaceae</taxon>
        <taxon>Caldibacillus</taxon>
    </lineage>
</organism>
<comment type="caution">
    <text evidence="2">The sequence shown here is derived from an EMBL/GenBank/DDBJ whole genome shotgun (WGS) entry which is preliminary data.</text>
</comment>
<reference evidence="2 3" key="1">
    <citation type="submission" date="2015-01" db="EMBL/GenBank/DDBJ databases">
        <title>Draft Genome Sequences of Four Bacillus thermoamylovorans Strains, Isolated From Food Products.</title>
        <authorList>
            <person name="Krawcyk A.O."/>
            <person name="Berendsen E.M."/>
            <person name="Eijlander R.T."/>
            <person name="de Jong A."/>
            <person name="Wells-Bennik M."/>
            <person name="Kuipers O.P."/>
        </authorList>
    </citation>
    <scope>NUCLEOTIDE SEQUENCE [LARGE SCALE GENOMIC DNA]</scope>
    <source>
        <strain evidence="2 3">B4167</strain>
    </source>
</reference>
<dbReference type="EMBL" id="JXLU01000080">
    <property type="protein sequence ID" value="KIO72877.1"/>
    <property type="molecule type" value="Genomic_DNA"/>
</dbReference>
<name>A0ABD4A9G4_9BACI</name>
<dbReference type="Proteomes" id="UP000032076">
    <property type="component" value="Unassembled WGS sequence"/>
</dbReference>
<feature type="region of interest" description="Disordered" evidence="1">
    <location>
        <begin position="1"/>
        <end position="27"/>
    </location>
</feature>
<evidence type="ECO:0000313" key="3">
    <source>
        <dbReference type="Proteomes" id="UP000032076"/>
    </source>
</evidence>
<gene>
    <name evidence="2" type="ORF">B4167_2653</name>
</gene>